<evidence type="ECO:0000256" key="8">
    <source>
        <dbReference type="ARBA" id="ARBA00022824"/>
    </source>
</evidence>
<name>A0A9P0TZY1_PIEBR</name>
<comment type="cofactor">
    <cofactor evidence="1 14">
        <name>heme</name>
        <dbReference type="ChEBI" id="CHEBI:30413"/>
    </cofactor>
</comment>
<dbReference type="PANTHER" id="PTHR24300">
    <property type="entry name" value="CYTOCHROME P450 508A4-RELATED"/>
    <property type="match status" value="1"/>
</dbReference>
<keyword evidence="11 14" id="KW-0408">Iron</keyword>
<feature type="binding site" description="axial binding residue" evidence="14">
    <location>
        <position position="463"/>
    </location>
    <ligand>
        <name>heme</name>
        <dbReference type="ChEBI" id="CHEBI:30413"/>
    </ligand>
    <ligandPart>
        <name>Fe</name>
        <dbReference type="ChEBI" id="CHEBI:18248"/>
    </ligandPart>
</feature>
<dbReference type="InterPro" id="IPR036396">
    <property type="entry name" value="Cyt_P450_sf"/>
</dbReference>
<dbReference type="SUPFAM" id="SSF48264">
    <property type="entry name" value="Cytochrome P450"/>
    <property type="match status" value="1"/>
</dbReference>
<accession>A0A9P0TZY1</accession>
<reference evidence="16" key="1">
    <citation type="submission" date="2022-05" db="EMBL/GenBank/DDBJ databases">
        <authorList>
            <person name="Okamura Y."/>
        </authorList>
    </citation>
    <scope>NUCLEOTIDE SEQUENCE</scope>
</reference>
<gene>
    <name evidence="16" type="ORF">PIBRA_LOCUS14454</name>
</gene>
<dbReference type="GO" id="GO:0008395">
    <property type="term" value="F:steroid hydroxylase activity"/>
    <property type="evidence" value="ECO:0007669"/>
    <property type="project" value="TreeGrafter"/>
</dbReference>
<evidence type="ECO:0000256" key="1">
    <source>
        <dbReference type="ARBA" id="ARBA00001971"/>
    </source>
</evidence>
<comment type="subcellular location">
    <subcellularLocation>
        <location evidence="4">Endoplasmic reticulum membrane</location>
        <topology evidence="4">Peripheral membrane protein</topology>
    </subcellularLocation>
    <subcellularLocation>
        <location evidence="3">Microsome membrane</location>
        <topology evidence="3">Peripheral membrane protein</topology>
    </subcellularLocation>
</comment>
<dbReference type="Gene3D" id="1.10.630.10">
    <property type="entry name" value="Cytochrome P450"/>
    <property type="match status" value="1"/>
</dbReference>
<evidence type="ECO:0000256" key="13">
    <source>
        <dbReference type="ARBA" id="ARBA00023136"/>
    </source>
</evidence>
<keyword evidence="6 14" id="KW-0349">Heme</keyword>
<protein>
    <recommendedName>
        <fullName evidence="18">Cytochrome P450 303a1</fullName>
    </recommendedName>
</protein>
<evidence type="ECO:0000256" key="4">
    <source>
        <dbReference type="ARBA" id="ARBA00004406"/>
    </source>
</evidence>
<dbReference type="EMBL" id="CALOZG010000087">
    <property type="protein sequence ID" value="CAH4038983.1"/>
    <property type="molecule type" value="Genomic_DNA"/>
</dbReference>
<evidence type="ECO:0008006" key="18">
    <source>
        <dbReference type="Google" id="ProtNLM"/>
    </source>
</evidence>
<dbReference type="GO" id="GO:0016712">
    <property type="term" value="F:oxidoreductase activity, acting on paired donors, with incorporation or reduction of molecular oxygen, reduced flavin or flavoprotein as one donor, and incorporation of one atom of oxygen"/>
    <property type="evidence" value="ECO:0007669"/>
    <property type="project" value="TreeGrafter"/>
</dbReference>
<dbReference type="PANTHER" id="PTHR24300:SF376">
    <property type="entry name" value="CYTOCHROME P450 15A1"/>
    <property type="match status" value="1"/>
</dbReference>
<dbReference type="GO" id="GO:0020037">
    <property type="term" value="F:heme binding"/>
    <property type="evidence" value="ECO:0007669"/>
    <property type="project" value="InterPro"/>
</dbReference>
<dbReference type="InterPro" id="IPR002401">
    <property type="entry name" value="Cyt_P450_E_grp-I"/>
</dbReference>
<comment type="function">
    <text evidence="2">May be involved in the metabolism of insect hormones and in the breakdown of synthetic insecticides.</text>
</comment>
<keyword evidence="17" id="KW-1185">Reference proteome</keyword>
<dbReference type="PRINTS" id="PR00463">
    <property type="entry name" value="EP450I"/>
</dbReference>
<evidence type="ECO:0000256" key="11">
    <source>
        <dbReference type="ARBA" id="ARBA00023004"/>
    </source>
</evidence>
<evidence type="ECO:0000256" key="3">
    <source>
        <dbReference type="ARBA" id="ARBA00004174"/>
    </source>
</evidence>
<keyword evidence="15" id="KW-1133">Transmembrane helix</keyword>
<evidence type="ECO:0000256" key="10">
    <source>
        <dbReference type="ARBA" id="ARBA00023002"/>
    </source>
</evidence>
<keyword evidence="15" id="KW-0812">Transmembrane</keyword>
<evidence type="ECO:0000256" key="12">
    <source>
        <dbReference type="ARBA" id="ARBA00023033"/>
    </source>
</evidence>
<comment type="similarity">
    <text evidence="5">Belongs to the cytochrome P450 family.</text>
</comment>
<comment type="caution">
    <text evidence="16">The sequence shown here is derived from an EMBL/GenBank/DDBJ whole genome shotgun (WGS) entry which is preliminary data.</text>
</comment>
<feature type="transmembrane region" description="Helical" evidence="15">
    <location>
        <begin position="21"/>
        <end position="38"/>
    </location>
</feature>
<dbReference type="Pfam" id="PF00067">
    <property type="entry name" value="p450"/>
    <property type="match status" value="1"/>
</dbReference>
<evidence type="ECO:0000256" key="14">
    <source>
        <dbReference type="PIRSR" id="PIRSR602401-1"/>
    </source>
</evidence>
<dbReference type="InterPro" id="IPR050182">
    <property type="entry name" value="Cytochrome_P450_fam2"/>
</dbReference>
<dbReference type="AlphaFoldDB" id="A0A9P0TZY1"/>
<evidence type="ECO:0000256" key="5">
    <source>
        <dbReference type="ARBA" id="ARBA00010617"/>
    </source>
</evidence>
<evidence type="ECO:0000256" key="7">
    <source>
        <dbReference type="ARBA" id="ARBA00022723"/>
    </source>
</evidence>
<evidence type="ECO:0000256" key="2">
    <source>
        <dbReference type="ARBA" id="ARBA00003690"/>
    </source>
</evidence>
<dbReference type="Proteomes" id="UP001152562">
    <property type="component" value="Unassembled WGS sequence"/>
</dbReference>
<dbReference type="GO" id="GO:0006082">
    <property type="term" value="P:organic acid metabolic process"/>
    <property type="evidence" value="ECO:0007669"/>
    <property type="project" value="TreeGrafter"/>
</dbReference>
<dbReference type="GO" id="GO:0005506">
    <property type="term" value="F:iron ion binding"/>
    <property type="evidence" value="ECO:0007669"/>
    <property type="project" value="InterPro"/>
</dbReference>
<evidence type="ECO:0000256" key="9">
    <source>
        <dbReference type="ARBA" id="ARBA00022848"/>
    </source>
</evidence>
<keyword evidence="9" id="KW-0492">Microsome</keyword>
<organism evidence="16 17">
    <name type="scientific">Pieris brassicae</name>
    <name type="common">White butterfly</name>
    <name type="synonym">Large white butterfly</name>
    <dbReference type="NCBI Taxonomy" id="7116"/>
    <lineage>
        <taxon>Eukaryota</taxon>
        <taxon>Metazoa</taxon>
        <taxon>Ecdysozoa</taxon>
        <taxon>Arthropoda</taxon>
        <taxon>Hexapoda</taxon>
        <taxon>Insecta</taxon>
        <taxon>Pterygota</taxon>
        <taxon>Neoptera</taxon>
        <taxon>Endopterygota</taxon>
        <taxon>Lepidoptera</taxon>
        <taxon>Glossata</taxon>
        <taxon>Ditrysia</taxon>
        <taxon>Papilionoidea</taxon>
        <taxon>Pieridae</taxon>
        <taxon>Pierinae</taxon>
        <taxon>Pieris</taxon>
    </lineage>
</organism>
<dbReference type="GO" id="GO:0005789">
    <property type="term" value="C:endoplasmic reticulum membrane"/>
    <property type="evidence" value="ECO:0007669"/>
    <property type="project" value="UniProtKB-SubCell"/>
</dbReference>
<evidence type="ECO:0000256" key="15">
    <source>
        <dbReference type="SAM" id="Phobius"/>
    </source>
</evidence>
<keyword evidence="12" id="KW-0503">Monooxygenase</keyword>
<evidence type="ECO:0000256" key="6">
    <source>
        <dbReference type="ARBA" id="ARBA00022617"/>
    </source>
</evidence>
<keyword evidence="8" id="KW-0256">Endoplasmic reticulum</keyword>
<dbReference type="GO" id="GO:0006805">
    <property type="term" value="P:xenobiotic metabolic process"/>
    <property type="evidence" value="ECO:0007669"/>
    <property type="project" value="TreeGrafter"/>
</dbReference>
<proteinExistence type="inferred from homology"/>
<dbReference type="FunFam" id="1.10.630.10:FF:000238">
    <property type="entry name" value="Cytochrome P450 2A6"/>
    <property type="match status" value="1"/>
</dbReference>
<keyword evidence="10" id="KW-0560">Oxidoreductase</keyword>
<evidence type="ECO:0000313" key="16">
    <source>
        <dbReference type="EMBL" id="CAH4038983.1"/>
    </source>
</evidence>
<evidence type="ECO:0000313" key="17">
    <source>
        <dbReference type="Proteomes" id="UP001152562"/>
    </source>
</evidence>
<dbReference type="CDD" id="cd20651">
    <property type="entry name" value="CYP15A1-like"/>
    <property type="match status" value="1"/>
</dbReference>
<keyword evidence="13 15" id="KW-0472">Membrane</keyword>
<sequence length="517" mass="59624">MKKFTYLRIYFLVHQNSDIKMWLTILVVIAIIVLILYLDTVKPPKFPPGPRWLPILGCAHEIQRIRDKCGYLYKCIQEVTNKYSNDGSVVGIKIGKDRIVLVNSLEANKEMLYNEDIDGRPKGIFYQTRTWGERKGVMLTDGELWKEQRRFLIKHLKEFGFGRKGMSEISFSEARHLVKDLTKAIGDKTSAELYMHNFFNTYILNTLWTMMAGLRYEPDDPRMVKLQDLLFDLFAAIDMVGCAFSHFPILSVIAPKASGYKDFVATHERLWAFLRDEIANHKERFHPSNEDKDFMDVYIRVLNQPGDKPTYSEDQLVAMCMDMFMAGTETTAKSMSFCFSYLVRNQEVQKKAQEEIDEVVGRDRAPTLEDKLNMPYNEAIIHESVRHFMGRTFGVPHRAMQDTTLAGYRIPKDTMVVSNYTNILMDDNLYPDPYSFKPERFIRDGKVCLPDHYFPFGLAKHRCLGDVLAKCNIFMFTTAVLQKFSLLPGPEGLPSLNHIDGATPSAAPFRALIVNRY</sequence>
<dbReference type="PRINTS" id="PR00385">
    <property type="entry name" value="P450"/>
</dbReference>
<dbReference type="InterPro" id="IPR001128">
    <property type="entry name" value="Cyt_P450"/>
</dbReference>
<keyword evidence="7 14" id="KW-0479">Metal-binding</keyword>